<feature type="domain" description="C1q" evidence="10">
    <location>
        <begin position="936"/>
        <end position="1086"/>
    </location>
</feature>
<dbReference type="Pfam" id="PF00386">
    <property type="entry name" value="C1q"/>
    <property type="match status" value="1"/>
</dbReference>
<dbReference type="PROSITE" id="PS51041">
    <property type="entry name" value="EMI"/>
    <property type="match status" value="1"/>
</dbReference>
<organism evidence="12 13">
    <name type="scientific">Lepisosteus oculatus</name>
    <name type="common">Spotted gar</name>
    <dbReference type="NCBI Taxonomy" id="7918"/>
    <lineage>
        <taxon>Eukaryota</taxon>
        <taxon>Metazoa</taxon>
        <taxon>Chordata</taxon>
        <taxon>Craniata</taxon>
        <taxon>Vertebrata</taxon>
        <taxon>Euteleostomi</taxon>
        <taxon>Actinopterygii</taxon>
        <taxon>Neopterygii</taxon>
        <taxon>Holostei</taxon>
        <taxon>Semionotiformes</taxon>
        <taxon>Lepisosteidae</taxon>
        <taxon>Lepisosteus</taxon>
    </lineage>
</organism>
<dbReference type="InterPro" id="IPR001073">
    <property type="entry name" value="C1q_dom"/>
</dbReference>
<evidence type="ECO:0000256" key="5">
    <source>
        <dbReference type="ARBA" id="ARBA00023054"/>
    </source>
</evidence>
<name>W5MZ07_LEPOC</name>
<dbReference type="STRING" id="7918.ENSLOCP00000013616"/>
<feature type="coiled-coil region" evidence="7">
    <location>
        <begin position="660"/>
        <end position="694"/>
    </location>
</feature>
<evidence type="ECO:0000256" key="6">
    <source>
        <dbReference type="ARBA" id="ARBA00023157"/>
    </source>
</evidence>
<sequence>MKRLQAGSGRQLASFIFFLTCSLLSATPFSSKYNLFSQGAPYSGSVHRHRNKNWCAYVVQKNVTCAVLDGTESYVQSELAPCPGNAMNCEPQVMYRTRFRPTYKIAYKTITELEWRCCPGFQGSDCKELKDTPSRQMSLGPNRTPIPAQNAPIFTKPGLKETGVPENQEGKIQVLEDEVQRLSQTVLDLQAALTGMTENLRVNIQEDTSTMLLTLLNNLKLPDSAVGGETESIHVNGFEHSKEQDGMGDVMSRFNNVMDTLKTKTEMLDDLHSKVYGHDGQLKVLMEAAQGAHATAPPFDIYQAYVDSKFEELRVEILEGMEIKLADLKNSCDYNILSVQQQCEENEANYLSLTELYETKEAGLRKEIKDLMVKVEGSHGARKDNSCCESGSPVKAETDDLEKKVDRIAEAHRILNARLDNELERFATLQIEDDSRERLDELESRINVTESNAEVHCFYIEAKLSQQITDEVDRLRDLFDNRLNSLEDQLSVPSLETRNSASTQIYVDLIDNLQNELISHKHLVQNEMKRLEERLKAINNSCSADCSSKDIQTSLRDLQNYKNNLRYMHSNMNTNTAMLTALQSAVDKQLLAIQSNSQSIAGMEGEIVSLKDNVSGLRGAVKGLGDSLSKYTQDLLHINSTCCRRDNTFSSDADKIQEMLDNHMSQMNGNSSQLDELKDRLDQLTKQITTEVSQCKESTQDIKKEVSNVDGRVSNVESVCGKLDSISGSLQRIKEGLNKHVTSLWTCVHQLNGTMETQSRDIHGLKDSFQNCQNEISEIAKNLQDLSKVPSPPEIKVKPSVSTVTKKPAQPEIQRKHEPDVQKIQLPFIPRKQVPVTTRPRLRPTLRQPLTRQPVARPPKVVMETGEAGPPGTVQKTSAGLPQDTNGFMTDFKGVAGAPGYPPITTVSFEPRVVSVGHFPQKPLPHKPVLIPGIGTETEPFSFSAGLTQRSFPGDLGVIRFNKVLVNDGGHYNPHTGIFTAPVEGRYMITAVLIAEREERVEAVLSVSNESVLRLDTAGYKREQLEYRPRGGRPTCGGTGTFNIILSLKPGDTVSLVMTAGRLAYSQSNEIFSTFSGIFLYSPISHR</sequence>
<dbReference type="SMART" id="SM00110">
    <property type="entry name" value="C1Q"/>
    <property type="match status" value="1"/>
</dbReference>
<dbReference type="GeneTree" id="ENSGT01030000234633"/>
<reference evidence="13" key="1">
    <citation type="submission" date="2011-12" db="EMBL/GenBank/DDBJ databases">
        <title>The Draft Genome of Lepisosteus oculatus.</title>
        <authorList>
            <consortium name="The Broad Institute Genome Assembly &amp; Analysis Group"/>
            <consortium name="Computational R&amp;D Group"/>
            <consortium name="and Sequencing Platform"/>
            <person name="Di Palma F."/>
            <person name="Alfoldi J."/>
            <person name="Johnson J."/>
            <person name="Berlin A."/>
            <person name="Gnerre S."/>
            <person name="Jaffe D."/>
            <person name="MacCallum I."/>
            <person name="Young S."/>
            <person name="Walker B.J."/>
            <person name="Lander E.S."/>
            <person name="Lindblad-Toh K."/>
        </authorList>
    </citation>
    <scope>NUCLEOTIDE SEQUENCE [LARGE SCALE GENOMIC DNA]</scope>
</reference>
<dbReference type="PANTHER" id="PTHR15427:SF5">
    <property type="entry name" value="EMILIN-2"/>
    <property type="match status" value="1"/>
</dbReference>
<dbReference type="HOGENOM" id="CLU_011705_0_0_1"/>
<evidence type="ECO:0000259" key="10">
    <source>
        <dbReference type="PROSITE" id="PS50871"/>
    </source>
</evidence>
<feature type="compositionally biased region" description="Low complexity" evidence="8">
    <location>
        <begin position="798"/>
        <end position="808"/>
    </location>
</feature>
<evidence type="ECO:0000256" key="7">
    <source>
        <dbReference type="SAM" id="Coils"/>
    </source>
</evidence>
<feature type="region of interest" description="Disordered" evidence="8">
    <location>
        <begin position="787"/>
        <end position="817"/>
    </location>
</feature>
<dbReference type="OMA" id="GHDCMEL"/>
<dbReference type="SUPFAM" id="SSF49842">
    <property type="entry name" value="TNF-like"/>
    <property type="match status" value="1"/>
</dbReference>
<dbReference type="Bgee" id="ENSLOCG00000011086">
    <property type="expression patterns" value="Expressed in heart and 11 other cell types or tissues"/>
</dbReference>
<evidence type="ECO:0000256" key="1">
    <source>
        <dbReference type="ARBA" id="ARBA00004498"/>
    </source>
</evidence>
<dbReference type="Pfam" id="PF07546">
    <property type="entry name" value="EMI"/>
    <property type="match status" value="1"/>
</dbReference>
<evidence type="ECO:0000256" key="3">
    <source>
        <dbReference type="ARBA" id="ARBA00022530"/>
    </source>
</evidence>
<dbReference type="InterPro" id="IPR011489">
    <property type="entry name" value="EMI_domain"/>
</dbReference>
<feature type="signal peptide" evidence="9">
    <location>
        <begin position="1"/>
        <end position="26"/>
    </location>
</feature>
<feature type="coiled-coil region" evidence="7">
    <location>
        <begin position="510"/>
        <end position="541"/>
    </location>
</feature>
<feature type="domain" description="EMI" evidence="11">
    <location>
        <begin position="51"/>
        <end position="128"/>
    </location>
</feature>
<dbReference type="Ensembl" id="ENSLOCT00000013645.1">
    <property type="protein sequence ID" value="ENSLOCP00000013616.1"/>
    <property type="gene ID" value="ENSLOCG00000011086.1"/>
</dbReference>
<keyword evidence="3" id="KW-0272">Extracellular matrix</keyword>
<evidence type="ECO:0000256" key="8">
    <source>
        <dbReference type="SAM" id="MobiDB-lite"/>
    </source>
</evidence>
<dbReference type="Proteomes" id="UP000018468">
    <property type="component" value="Linkage group LG9"/>
</dbReference>
<protein>
    <submittedName>
        <fullName evidence="12">Elastin microfibril interfacer 2</fullName>
    </submittedName>
</protein>
<keyword evidence="2" id="KW-0964">Secreted</keyword>
<keyword evidence="4 9" id="KW-0732">Signal</keyword>
<proteinExistence type="predicted"/>
<keyword evidence="5 7" id="KW-0175">Coiled coil</keyword>
<dbReference type="Gene3D" id="2.60.120.40">
    <property type="match status" value="1"/>
</dbReference>
<evidence type="ECO:0000259" key="11">
    <source>
        <dbReference type="PROSITE" id="PS51041"/>
    </source>
</evidence>
<dbReference type="AlphaFoldDB" id="W5MZ07"/>
<evidence type="ECO:0000256" key="2">
    <source>
        <dbReference type="ARBA" id="ARBA00022525"/>
    </source>
</evidence>
<dbReference type="eggNOG" id="ENOG502QV5P">
    <property type="taxonomic scope" value="Eukaryota"/>
</dbReference>
<dbReference type="PANTHER" id="PTHR15427">
    <property type="entry name" value="EMILIN ELASTIN MICROFIBRIL INTERFACE-LOCATED PROTEIN ELASTIN MICROFIBRIL INTERFACER"/>
    <property type="match status" value="1"/>
</dbReference>
<evidence type="ECO:0000256" key="9">
    <source>
        <dbReference type="SAM" id="SignalP"/>
    </source>
</evidence>
<feature type="chain" id="PRO_5004867019" evidence="9">
    <location>
        <begin position="27"/>
        <end position="1087"/>
    </location>
</feature>
<dbReference type="Gene3D" id="1.10.287.1490">
    <property type="match status" value="1"/>
</dbReference>
<evidence type="ECO:0000313" key="12">
    <source>
        <dbReference type="Ensembl" id="ENSLOCP00000013616.1"/>
    </source>
</evidence>
<reference evidence="12" key="2">
    <citation type="submission" date="2025-08" db="UniProtKB">
        <authorList>
            <consortium name="Ensembl"/>
        </authorList>
    </citation>
    <scope>IDENTIFICATION</scope>
</reference>
<comment type="subcellular location">
    <subcellularLocation>
        <location evidence="1">Secreted</location>
        <location evidence="1">Extracellular space</location>
        <location evidence="1">Extracellular matrix</location>
    </subcellularLocation>
</comment>
<keyword evidence="13" id="KW-1185">Reference proteome</keyword>
<dbReference type="InterPro" id="IPR050392">
    <property type="entry name" value="Collagen/C1q_domain"/>
</dbReference>
<reference evidence="12" key="3">
    <citation type="submission" date="2025-09" db="UniProtKB">
        <authorList>
            <consortium name="Ensembl"/>
        </authorList>
    </citation>
    <scope>IDENTIFICATION</scope>
</reference>
<keyword evidence="6" id="KW-1015">Disulfide bond</keyword>
<dbReference type="InParanoid" id="W5MZ07"/>
<feature type="region of interest" description="Disordered" evidence="8">
    <location>
        <begin position="132"/>
        <end position="151"/>
    </location>
</feature>
<evidence type="ECO:0000256" key="4">
    <source>
        <dbReference type="ARBA" id="ARBA00022729"/>
    </source>
</evidence>
<dbReference type="PROSITE" id="PS50871">
    <property type="entry name" value="C1Q"/>
    <property type="match status" value="1"/>
</dbReference>
<evidence type="ECO:0000313" key="13">
    <source>
        <dbReference type="Proteomes" id="UP000018468"/>
    </source>
</evidence>
<dbReference type="InterPro" id="IPR008983">
    <property type="entry name" value="Tumour_necrosis_fac-like_dom"/>
</dbReference>
<dbReference type="EMBL" id="AHAT01017652">
    <property type="status" value="NOT_ANNOTATED_CDS"/>
    <property type="molecule type" value="Genomic_DNA"/>
</dbReference>
<dbReference type="EMBL" id="AHAT01017651">
    <property type="status" value="NOT_ANNOTATED_CDS"/>
    <property type="molecule type" value="Genomic_DNA"/>
</dbReference>
<accession>W5MZ07</accession>